<name>A0A2P2LLF6_RHIMU</name>
<organism evidence="2">
    <name type="scientific">Rhizophora mucronata</name>
    <name type="common">Asiatic mangrove</name>
    <dbReference type="NCBI Taxonomy" id="61149"/>
    <lineage>
        <taxon>Eukaryota</taxon>
        <taxon>Viridiplantae</taxon>
        <taxon>Streptophyta</taxon>
        <taxon>Embryophyta</taxon>
        <taxon>Tracheophyta</taxon>
        <taxon>Spermatophyta</taxon>
        <taxon>Magnoliopsida</taxon>
        <taxon>eudicotyledons</taxon>
        <taxon>Gunneridae</taxon>
        <taxon>Pentapetalae</taxon>
        <taxon>rosids</taxon>
        <taxon>fabids</taxon>
        <taxon>Malpighiales</taxon>
        <taxon>Rhizophoraceae</taxon>
        <taxon>Rhizophora</taxon>
    </lineage>
</organism>
<evidence type="ECO:0000313" key="2">
    <source>
        <dbReference type="EMBL" id="MBX18786.1"/>
    </source>
</evidence>
<reference evidence="2" key="1">
    <citation type="submission" date="2018-02" db="EMBL/GenBank/DDBJ databases">
        <title>Rhizophora mucronata_Transcriptome.</title>
        <authorList>
            <person name="Meera S.P."/>
            <person name="Sreeshan A."/>
            <person name="Augustine A."/>
        </authorList>
    </citation>
    <scope>NUCLEOTIDE SEQUENCE</scope>
    <source>
        <tissue evidence="2">Leaf</tissue>
    </source>
</reference>
<accession>A0A2P2LLF6</accession>
<dbReference type="EMBL" id="GGEC01038302">
    <property type="protein sequence ID" value="MBX18786.1"/>
    <property type="molecule type" value="Transcribed_RNA"/>
</dbReference>
<sequence length="21" mass="2537">MKRIHPRSKHINIHTPNSQEL</sequence>
<feature type="compositionally biased region" description="Basic residues" evidence="1">
    <location>
        <begin position="1"/>
        <end position="12"/>
    </location>
</feature>
<evidence type="ECO:0000256" key="1">
    <source>
        <dbReference type="SAM" id="MobiDB-lite"/>
    </source>
</evidence>
<proteinExistence type="predicted"/>
<feature type="region of interest" description="Disordered" evidence="1">
    <location>
        <begin position="1"/>
        <end position="21"/>
    </location>
</feature>
<dbReference type="AlphaFoldDB" id="A0A2P2LLF6"/>
<protein>
    <submittedName>
        <fullName evidence="2">Uncharacterized protein</fullName>
    </submittedName>
</protein>